<feature type="transmembrane region" description="Helical" evidence="7">
    <location>
        <begin position="201"/>
        <end position="219"/>
    </location>
</feature>
<dbReference type="PROSITE" id="PS50850">
    <property type="entry name" value="MFS"/>
    <property type="match status" value="1"/>
</dbReference>
<organism evidence="9 10">
    <name type="scientific">Pendulispora brunnea</name>
    <dbReference type="NCBI Taxonomy" id="2905690"/>
    <lineage>
        <taxon>Bacteria</taxon>
        <taxon>Pseudomonadati</taxon>
        <taxon>Myxococcota</taxon>
        <taxon>Myxococcia</taxon>
        <taxon>Myxococcales</taxon>
        <taxon>Sorangiineae</taxon>
        <taxon>Pendulisporaceae</taxon>
        <taxon>Pendulispora</taxon>
    </lineage>
</organism>
<feature type="transmembrane region" description="Helical" evidence="7">
    <location>
        <begin position="106"/>
        <end position="127"/>
    </location>
</feature>
<protein>
    <submittedName>
        <fullName evidence="9">MFS transporter</fullName>
    </submittedName>
</protein>
<dbReference type="EMBL" id="CP089982">
    <property type="protein sequence ID" value="WXA93258.1"/>
    <property type="molecule type" value="Genomic_DNA"/>
</dbReference>
<name>A0ABZ2K3H7_9BACT</name>
<dbReference type="Gene3D" id="1.20.1250.20">
    <property type="entry name" value="MFS general substrate transporter like domains"/>
    <property type="match status" value="1"/>
</dbReference>
<evidence type="ECO:0000256" key="6">
    <source>
        <dbReference type="ARBA" id="ARBA00023136"/>
    </source>
</evidence>
<feature type="transmembrane region" description="Helical" evidence="7">
    <location>
        <begin position="139"/>
        <end position="157"/>
    </location>
</feature>
<evidence type="ECO:0000313" key="10">
    <source>
        <dbReference type="Proteomes" id="UP001379533"/>
    </source>
</evidence>
<feature type="transmembrane region" description="Helical" evidence="7">
    <location>
        <begin position="81"/>
        <end position="100"/>
    </location>
</feature>
<dbReference type="PANTHER" id="PTHR42718:SF42">
    <property type="entry name" value="EXPORT PROTEIN"/>
    <property type="match status" value="1"/>
</dbReference>
<proteinExistence type="predicted"/>
<dbReference type="InterPro" id="IPR004638">
    <property type="entry name" value="EmrB-like"/>
</dbReference>
<evidence type="ECO:0000259" key="8">
    <source>
        <dbReference type="PROSITE" id="PS50850"/>
    </source>
</evidence>
<dbReference type="CDD" id="cd17321">
    <property type="entry name" value="MFS_MMR_MDR_like"/>
    <property type="match status" value="1"/>
</dbReference>
<keyword evidence="10" id="KW-1185">Reference proteome</keyword>
<dbReference type="InterPro" id="IPR020846">
    <property type="entry name" value="MFS_dom"/>
</dbReference>
<feature type="transmembrane region" description="Helical" evidence="7">
    <location>
        <begin position="430"/>
        <end position="449"/>
    </location>
</feature>
<feature type="transmembrane region" description="Helical" evidence="7">
    <location>
        <begin position="261"/>
        <end position="282"/>
    </location>
</feature>
<feature type="transmembrane region" description="Helical" evidence="7">
    <location>
        <begin position="14"/>
        <end position="37"/>
    </location>
</feature>
<keyword evidence="4 7" id="KW-0812">Transmembrane</keyword>
<evidence type="ECO:0000256" key="1">
    <source>
        <dbReference type="ARBA" id="ARBA00004651"/>
    </source>
</evidence>
<feature type="transmembrane region" description="Helical" evidence="7">
    <location>
        <begin position="49"/>
        <end position="69"/>
    </location>
</feature>
<dbReference type="Pfam" id="PF07690">
    <property type="entry name" value="MFS_1"/>
    <property type="match status" value="2"/>
</dbReference>
<reference evidence="9 10" key="1">
    <citation type="submission" date="2021-12" db="EMBL/GenBank/DDBJ databases">
        <title>Discovery of the Pendulisporaceae a myxobacterial family with distinct sporulation behavior and unique specialized metabolism.</title>
        <authorList>
            <person name="Garcia R."/>
            <person name="Popoff A."/>
            <person name="Bader C.D."/>
            <person name="Loehr J."/>
            <person name="Walesch S."/>
            <person name="Walt C."/>
            <person name="Boldt J."/>
            <person name="Bunk B."/>
            <person name="Haeckl F.J.F.P.J."/>
            <person name="Gunesch A.P."/>
            <person name="Birkelbach J."/>
            <person name="Nuebel U."/>
            <person name="Pietschmann T."/>
            <person name="Bach T."/>
            <person name="Mueller R."/>
        </authorList>
    </citation>
    <scope>NUCLEOTIDE SEQUENCE [LARGE SCALE GENOMIC DNA]</scope>
    <source>
        <strain evidence="9 10">MSr12523</strain>
    </source>
</reference>
<keyword evidence="5 7" id="KW-1133">Transmembrane helix</keyword>
<dbReference type="SUPFAM" id="SSF103473">
    <property type="entry name" value="MFS general substrate transporter"/>
    <property type="match status" value="1"/>
</dbReference>
<evidence type="ECO:0000256" key="5">
    <source>
        <dbReference type="ARBA" id="ARBA00022989"/>
    </source>
</evidence>
<evidence type="ECO:0000256" key="4">
    <source>
        <dbReference type="ARBA" id="ARBA00022692"/>
    </source>
</evidence>
<dbReference type="Gene3D" id="1.20.1720.10">
    <property type="entry name" value="Multidrug resistance protein D"/>
    <property type="match status" value="1"/>
</dbReference>
<gene>
    <name evidence="9" type="ORF">LZC95_43250</name>
</gene>
<dbReference type="InterPro" id="IPR011701">
    <property type="entry name" value="MFS"/>
</dbReference>
<feature type="transmembrane region" description="Helical" evidence="7">
    <location>
        <begin position="357"/>
        <end position="378"/>
    </location>
</feature>
<sequence>MAVEVRLSSKTGRYVLLATVLGSGMAMLDATVVNVTLPRIGAELSASMAGLQWIVNSYMLTLAAFILLGGSLGDRYGRRRLFVVGTAWFATASLLCGLAHSVTMLVAARVFQGIGGALLTPGSLALIQASIVKDDRSRAIGAWSALGGIAGAIGPFLGGWMADTIGWRWVFFLNAPLAVVAMAIAWRHVPESKADGARGPFDGGGALLGVLALAGITYALIEWSALAAVLGLVALIAFVAVERKHPDAMLPLDIFAPRTFAAINVVTIFMYAAISGVFFFLVLDLQVVAGFSSVHAGSALLPATLLLLTLSTHAGALAKRVGPRTPLAAGLFLAAIGVFLMSRIGSNVSYLADVLPAVLLFGVGLSLAVAPLTATVLASADPSRAGIASGVNNATARTGGLLAVAALPLLAGLPHDYTDHAAFMSGFRTAMLACAALFSFAGVLAWLLIRGNALDAGPKAPQCKVHCGLGAPPLEPVAD</sequence>
<evidence type="ECO:0000256" key="3">
    <source>
        <dbReference type="ARBA" id="ARBA00022475"/>
    </source>
</evidence>
<keyword evidence="3" id="KW-1003">Cell membrane</keyword>
<keyword evidence="6 7" id="KW-0472">Membrane</keyword>
<dbReference type="NCBIfam" id="TIGR00711">
    <property type="entry name" value="efflux_EmrB"/>
    <property type="match status" value="1"/>
</dbReference>
<dbReference type="Proteomes" id="UP001379533">
    <property type="component" value="Chromosome"/>
</dbReference>
<evidence type="ECO:0000313" key="9">
    <source>
        <dbReference type="EMBL" id="WXA93258.1"/>
    </source>
</evidence>
<comment type="subcellular location">
    <subcellularLocation>
        <location evidence="1">Cell membrane</location>
        <topology evidence="1">Multi-pass membrane protein</topology>
    </subcellularLocation>
</comment>
<evidence type="ECO:0000256" key="7">
    <source>
        <dbReference type="SAM" id="Phobius"/>
    </source>
</evidence>
<feature type="transmembrane region" description="Helical" evidence="7">
    <location>
        <begin position="327"/>
        <end position="345"/>
    </location>
</feature>
<dbReference type="InterPro" id="IPR036259">
    <property type="entry name" value="MFS_trans_sf"/>
</dbReference>
<accession>A0ABZ2K3H7</accession>
<feature type="domain" description="Major facilitator superfamily (MFS) profile" evidence="8">
    <location>
        <begin position="15"/>
        <end position="453"/>
    </location>
</feature>
<feature type="transmembrane region" description="Helical" evidence="7">
    <location>
        <begin position="294"/>
        <end position="315"/>
    </location>
</feature>
<keyword evidence="2" id="KW-0813">Transport</keyword>
<dbReference type="RefSeq" id="WP_394843857.1">
    <property type="nucleotide sequence ID" value="NZ_CP089982.1"/>
</dbReference>
<feature type="transmembrane region" description="Helical" evidence="7">
    <location>
        <begin position="169"/>
        <end position="189"/>
    </location>
</feature>
<dbReference type="PANTHER" id="PTHR42718">
    <property type="entry name" value="MAJOR FACILITATOR SUPERFAMILY MULTIDRUG TRANSPORTER MFSC"/>
    <property type="match status" value="1"/>
</dbReference>
<evidence type="ECO:0000256" key="2">
    <source>
        <dbReference type="ARBA" id="ARBA00022448"/>
    </source>
</evidence>